<dbReference type="GO" id="GO:0005858">
    <property type="term" value="C:axonemal dynein complex"/>
    <property type="evidence" value="ECO:0007669"/>
    <property type="project" value="TreeGrafter"/>
</dbReference>
<evidence type="ECO:0000259" key="2">
    <source>
        <dbReference type="Pfam" id="PF08385"/>
    </source>
</evidence>
<dbReference type="GO" id="GO:0007018">
    <property type="term" value="P:microtubule-based movement"/>
    <property type="evidence" value="ECO:0007669"/>
    <property type="project" value="InterPro"/>
</dbReference>
<protein>
    <recommendedName>
        <fullName evidence="2">Dynein heavy chain tail domain-containing protein</fullName>
    </recommendedName>
</protein>
<dbReference type="InterPro" id="IPR026983">
    <property type="entry name" value="DHC"/>
</dbReference>
<evidence type="ECO:0000313" key="3">
    <source>
        <dbReference type="EMBL" id="VDN14812.1"/>
    </source>
</evidence>
<dbReference type="InterPro" id="IPR013594">
    <property type="entry name" value="Dynein_heavy_tail"/>
</dbReference>
<evidence type="ECO:0000313" key="4">
    <source>
        <dbReference type="Proteomes" id="UP000281553"/>
    </source>
</evidence>
<feature type="domain" description="Dynein heavy chain tail" evidence="2">
    <location>
        <begin position="3"/>
        <end position="239"/>
    </location>
</feature>
<keyword evidence="4" id="KW-1185">Reference proteome</keyword>
<comment type="similarity">
    <text evidence="1">Belongs to the dynein heavy chain family.</text>
</comment>
<dbReference type="EMBL" id="UYRU01060457">
    <property type="protein sequence ID" value="VDN14812.1"/>
    <property type="molecule type" value="Genomic_DNA"/>
</dbReference>
<dbReference type="PANTHER" id="PTHR46532">
    <property type="entry name" value="MALE FERTILITY FACTOR KL5"/>
    <property type="match status" value="1"/>
</dbReference>
<dbReference type="GO" id="GO:0051959">
    <property type="term" value="F:dynein light intermediate chain binding"/>
    <property type="evidence" value="ECO:0007669"/>
    <property type="project" value="InterPro"/>
</dbReference>
<proteinExistence type="inferred from homology"/>
<dbReference type="AlphaFoldDB" id="A0A3P7P3M3"/>
<dbReference type="PANTHER" id="PTHR46532:SF4">
    <property type="entry name" value="AAA+ ATPASE DOMAIN-CONTAINING PROTEIN"/>
    <property type="match status" value="1"/>
</dbReference>
<sequence length="244" mass="28997">MQPELSQRIEACIQLNATYQSCFRKVKAKLKEDPEHPQFEVSENYIFGKFDTFCNRLKKIEDLATIVEDYAPLLKMKIENLESVVSTYKGMQDKMKKRSYDPTDQSKKEFNVDYEEFMNQRDGMEIQLSEFLNKSFSRPSSVRYYVVIKLGYLNYACKQLRLLSYFDRLKSTRIDLMGMYTLVLKTISRELEHTRNVYERQKDDPPIERNLTPVAGKIHWARHLLQRVQEPIEELNKRCPAILR</sequence>
<evidence type="ECO:0000256" key="1">
    <source>
        <dbReference type="ARBA" id="ARBA00008887"/>
    </source>
</evidence>
<organism evidence="3 4">
    <name type="scientific">Dibothriocephalus latus</name>
    <name type="common">Fish tapeworm</name>
    <name type="synonym">Diphyllobothrium latum</name>
    <dbReference type="NCBI Taxonomy" id="60516"/>
    <lineage>
        <taxon>Eukaryota</taxon>
        <taxon>Metazoa</taxon>
        <taxon>Spiralia</taxon>
        <taxon>Lophotrochozoa</taxon>
        <taxon>Platyhelminthes</taxon>
        <taxon>Cestoda</taxon>
        <taxon>Eucestoda</taxon>
        <taxon>Diphyllobothriidea</taxon>
        <taxon>Diphyllobothriidae</taxon>
        <taxon>Dibothriocephalus</taxon>
    </lineage>
</organism>
<gene>
    <name evidence="3" type="ORF">DILT_LOCUS10643</name>
</gene>
<dbReference type="OrthoDB" id="6138184at2759"/>
<dbReference type="GO" id="GO:0045505">
    <property type="term" value="F:dynein intermediate chain binding"/>
    <property type="evidence" value="ECO:0007669"/>
    <property type="project" value="InterPro"/>
</dbReference>
<dbReference type="Proteomes" id="UP000281553">
    <property type="component" value="Unassembled WGS sequence"/>
</dbReference>
<name>A0A3P7P3M3_DIBLA</name>
<dbReference type="Pfam" id="PF08385">
    <property type="entry name" value="DHC_N1"/>
    <property type="match status" value="1"/>
</dbReference>
<feature type="non-terminal residue" evidence="3">
    <location>
        <position position="244"/>
    </location>
</feature>
<accession>A0A3P7P3M3</accession>
<reference evidence="3 4" key="1">
    <citation type="submission" date="2018-11" db="EMBL/GenBank/DDBJ databases">
        <authorList>
            <consortium name="Pathogen Informatics"/>
        </authorList>
    </citation>
    <scope>NUCLEOTIDE SEQUENCE [LARGE SCALE GENOMIC DNA]</scope>
</reference>